<keyword evidence="1 3" id="KW-0732">Signal</keyword>
<evidence type="ECO:0000256" key="3">
    <source>
        <dbReference type="SAM" id="SignalP"/>
    </source>
</evidence>
<dbReference type="Pfam" id="PF01551">
    <property type="entry name" value="Peptidase_M23"/>
    <property type="match status" value="1"/>
</dbReference>
<dbReference type="PANTHER" id="PTHR21666:SF289">
    <property type="entry name" value="L-ALA--D-GLU ENDOPEPTIDASE"/>
    <property type="match status" value="1"/>
</dbReference>
<evidence type="ECO:0000256" key="2">
    <source>
        <dbReference type="SAM" id="MobiDB-lite"/>
    </source>
</evidence>
<dbReference type="CDD" id="cd12797">
    <property type="entry name" value="M23_peptidase"/>
    <property type="match status" value="1"/>
</dbReference>
<dbReference type="EMBL" id="PGGW01000017">
    <property type="protein sequence ID" value="PJE99269.1"/>
    <property type="molecule type" value="Genomic_DNA"/>
</dbReference>
<protein>
    <submittedName>
        <fullName evidence="5">M23 family peptidase</fullName>
    </submittedName>
</protein>
<evidence type="ECO:0000259" key="4">
    <source>
        <dbReference type="Pfam" id="PF01551"/>
    </source>
</evidence>
<dbReference type="PANTHER" id="PTHR21666">
    <property type="entry name" value="PEPTIDASE-RELATED"/>
    <property type="match status" value="1"/>
</dbReference>
<feature type="region of interest" description="Disordered" evidence="2">
    <location>
        <begin position="43"/>
        <end position="75"/>
    </location>
</feature>
<evidence type="ECO:0000256" key="1">
    <source>
        <dbReference type="ARBA" id="ARBA00022729"/>
    </source>
</evidence>
<dbReference type="GO" id="GO:0004222">
    <property type="term" value="F:metalloendopeptidase activity"/>
    <property type="evidence" value="ECO:0007669"/>
    <property type="project" value="TreeGrafter"/>
</dbReference>
<feature type="compositionally biased region" description="Low complexity" evidence="2">
    <location>
        <begin position="43"/>
        <end position="67"/>
    </location>
</feature>
<feature type="chain" id="PRO_5014714929" evidence="3">
    <location>
        <begin position="46"/>
        <end position="258"/>
    </location>
</feature>
<dbReference type="InterPro" id="IPR016047">
    <property type="entry name" value="M23ase_b-sheet_dom"/>
</dbReference>
<comment type="caution">
    <text evidence="5">The sequence shown here is derived from an EMBL/GenBank/DDBJ whole genome shotgun (WGS) entry which is preliminary data.</text>
</comment>
<feature type="domain" description="M23ase beta-sheet core" evidence="4">
    <location>
        <begin position="82"/>
        <end position="179"/>
    </location>
</feature>
<dbReference type="SUPFAM" id="SSF51261">
    <property type="entry name" value="Duplicated hybrid motif"/>
    <property type="match status" value="1"/>
</dbReference>
<gene>
    <name evidence="5" type="ORF">CUT44_05775</name>
</gene>
<evidence type="ECO:0000313" key="6">
    <source>
        <dbReference type="Proteomes" id="UP000230407"/>
    </source>
</evidence>
<dbReference type="InterPro" id="IPR050570">
    <property type="entry name" value="Cell_wall_metabolism_enzyme"/>
</dbReference>
<accession>A0A2M8M4Y8</accession>
<evidence type="ECO:0000313" key="5">
    <source>
        <dbReference type="EMBL" id="PJE99269.1"/>
    </source>
</evidence>
<proteinExistence type="predicted"/>
<dbReference type="Proteomes" id="UP000230407">
    <property type="component" value="Unassembled WGS sequence"/>
</dbReference>
<organism evidence="5 6">
    <name type="scientific">Streptomyces carminius</name>
    <dbReference type="NCBI Taxonomy" id="2665496"/>
    <lineage>
        <taxon>Bacteria</taxon>
        <taxon>Bacillati</taxon>
        <taxon>Actinomycetota</taxon>
        <taxon>Actinomycetes</taxon>
        <taxon>Kitasatosporales</taxon>
        <taxon>Streptomycetaceae</taxon>
        <taxon>Streptomyces</taxon>
    </lineage>
</organism>
<dbReference type="AlphaFoldDB" id="A0A2M8M4Y8"/>
<feature type="signal peptide" evidence="3">
    <location>
        <begin position="1"/>
        <end position="45"/>
    </location>
</feature>
<sequence>MVHTFRPGSPPHPLLRHAAPVNRRILALLLCCPSLLVPAAAPARAAPGDGPDGGRPPAARIRPVPGAVEHGWRPPPARWAAGHRGVDLAARPGDPVRAVAPGRVSFAGTVAGRGVVSVELAGTGAPPLRTTYEPVGARVREGDRVAAGDVVGVLEADGFHCPAGCLHWGLRRGEVYLDPLSLLGPGRSRLLPVLGVPLPRGPGSGSGPEDTARSAPVAATGRPPAQEAAAGAVALALAAAAVWAHRRHVRSRAGRATG</sequence>
<keyword evidence="6" id="KW-1185">Reference proteome</keyword>
<name>A0A2M8M4Y8_9ACTN</name>
<dbReference type="Gene3D" id="2.70.70.10">
    <property type="entry name" value="Glucose Permease (Domain IIA)"/>
    <property type="match status" value="1"/>
</dbReference>
<reference evidence="5 6" key="1">
    <citation type="submission" date="2017-11" db="EMBL/GenBank/DDBJ databases">
        <title>Streptomyces carmine sp. nov., a novel actinomycete isolated from Sophora alopecuroides in Xinjiang, China.</title>
        <authorList>
            <person name="Wang Y."/>
            <person name="Luo X."/>
            <person name="Wan C."/>
            <person name="Zhang L."/>
        </authorList>
    </citation>
    <scope>NUCLEOTIDE SEQUENCE [LARGE SCALE GENOMIC DNA]</scope>
    <source>
        <strain evidence="5 6">TRM SA0054</strain>
    </source>
</reference>
<feature type="region of interest" description="Disordered" evidence="2">
    <location>
        <begin position="199"/>
        <end position="224"/>
    </location>
</feature>
<dbReference type="InterPro" id="IPR011055">
    <property type="entry name" value="Dup_hybrid_motif"/>
</dbReference>